<feature type="domain" description="Carrier" evidence="9">
    <location>
        <begin position="228"/>
        <end position="301"/>
    </location>
</feature>
<accession>A0A1I4JM10</accession>
<evidence type="ECO:0000259" key="9">
    <source>
        <dbReference type="PROSITE" id="PS50075"/>
    </source>
</evidence>
<dbReference type="PANTHER" id="PTHR43540">
    <property type="entry name" value="PEROXYUREIDOACRYLATE/UREIDOACRYLATE AMIDOHYDROLASE-RELATED"/>
    <property type="match status" value="1"/>
</dbReference>
<dbReference type="FunFam" id="1.10.1200.10:FF:000021">
    <property type="entry name" value="Isochorismatase"/>
    <property type="match status" value="1"/>
</dbReference>
<dbReference type="InterPro" id="IPR016291">
    <property type="entry name" value="Isochorismatase"/>
</dbReference>
<dbReference type="OrthoDB" id="257098at2"/>
<dbReference type="Gene3D" id="3.40.50.850">
    <property type="entry name" value="Isochorismatase-like"/>
    <property type="match status" value="1"/>
</dbReference>
<evidence type="ECO:0000256" key="8">
    <source>
        <dbReference type="PIRSR" id="PIRSR001111-50"/>
    </source>
</evidence>
<evidence type="ECO:0000256" key="1">
    <source>
        <dbReference type="ARBA" id="ARBA00004924"/>
    </source>
</evidence>
<dbReference type="Gene3D" id="1.10.1200.10">
    <property type="entry name" value="ACP-like"/>
    <property type="match status" value="1"/>
</dbReference>
<dbReference type="PIRSF" id="PIRSF001111">
    <property type="entry name" value="Isochorismatase"/>
    <property type="match status" value="1"/>
</dbReference>
<keyword evidence="6" id="KW-0378">Hydrolase</keyword>
<comment type="cofactor">
    <cofactor evidence="8">
        <name>pantetheine 4'-phosphate</name>
        <dbReference type="ChEBI" id="CHEBI:47942"/>
    </cofactor>
    <text evidence="8">Binds 1 phosphopantetheine covalently.</text>
</comment>
<sequence length="301" mass="33570">MAIPAITPYSMPMISDFPQNRVSWKANPKRAVLLIHDMQQYFLNAYTLGESPIMQLIENIQLLKAKCTELGIPVVYTAQPGDQRPEDRALLQDFWGPGLADDPVQTKVIDEVAPNASDIVLTKWRYSAFKRTKLMEIMQEQGRDQIIICGVYAHIGCLLTACDAFMQDMETFFVCDAVADFSADYHKMAMTYAADRCAVAISTALLLEQLKSIYLSTNKAVAKANLHSLTQPLVRQQVAELLGESPSDIDDNEDLIDRGLDSIRMMSLAERWRSNGADVTFVKLAAGPTISAWWNLLSSAK</sequence>
<keyword evidence="10" id="KW-0456">Lyase</keyword>
<dbReference type="GO" id="GO:0016829">
    <property type="term" value="F:lyase activity"/>
    <property type="evidence" value="ECO:0007669"/>
    <property type="project" value="UniProtKB-KW"/>
</dbReference>
<comment type="catalytic activity">
    <reaction evidence="7">
        <text>isochorismate + H2O = (2S,3S)-2,3-dihydroxy-2,3-dihydrobenzoate + pyruvate</text>
        <dbReference type="Rhea" id="RHEA:11112"/>
        <dbReference type="ChEBI" id="CHEBI:15361"/>
        <dbReference type="ChEBI" id="CHEBI:15377"/>
        <dbReference type="ChEBI" id="CHEBI:29780"/>
        <dbReference type="ChEBI" id="CHEBI:58764"/>
        <dbReference type="EC" id="3.3.2.1"/>
    </reaction>
</comment>
<dbReference type="InterPro" id="IPR009081">
    <property type="entry name" value="PP-bd_ACP"/>
</dbReference>
<reference evidence="11" key="1">
    <citation type="submission" date="2016-10" db="EMBL/GenBank/DDBJ databases">
        <authorList>
            <person name="Varghese N."/>
            <person name="Submissions S."/>
        </authorList>
    </citation>
    <scope>NUCLEOTIDE SEQUENCE [LARGE SCALE GENOMIC DNA]</scope>
    <source>
        <strain evidence="11">DSM 13327</strain>
    </source>
</reference>
<keyword evidence="11" id="KW-1185">Reference proteome</keyword>
<evidence type="ECO:0000313" key="10">
    <source>
        <dbReference type="EMBL" id="SFL67628.1"/>
    </source>
</evidence>
<organism evidence="10 11">
    <name type="scientific">Pelosinus propionicus DSM 13327</name>
    <dbReference type="NCBI Taxonomy" id="1123291"/>
    <lineage>
        <taxon>Bacteria</taxon>
        <taxon>Bacillati</taxon>
        <taxon>Bacillota</taxon>
        <taxon>Negativicutes</taxon>
        <taxon>Selenomonadales</taxon>
        <taxon>Sporomusaceae</taxon>
        <taxon>Pelosinus</taxon>
    </lineage>
</organism>
<evidence type="ECO:0000256" key="6">
    <source>
        <dbReference type="ARBA" id="ARBA00022801"/>
    </source>
</evidence>
<gene>
    <name evidence="10" type="ORF">SAMN04490355_101318</name>
</gene>
<dbReference type="InterPro" id="IPR050272">
    <property type="entry name" value="Isochorismatase-like_hydrls"/>
</dbReference>
<dbReference type="PROSITE" id="PS50075">
    <property type="entry name" value="CARRIER"/>
    <property type="match status" value="1"/>
</dbReference>
<dbReference type="InterPro" id="IPR036380">
    <property type="entry name" value="Isochorismatase-like_sf"/>
</dbReference>
<dbReference type="AlphaFoldDB" id="A0A1I4JM10"/>
<dbReference type="InterPro" id="IPR000868">
    <property type="entry name" value="Isochorismatase-like_dom"/>
</dbReference>
<evidence type="ECO:0000256" key="2">
    <source>
        <dbReference type="ARBA" id="ARBA00006336"/>
    </source>
</evidence>
<keyword evidence="4 8" id="KW-0596">Phosphopantetheine</keyword>
<name>A0A1I4JM10_9FIRM</name>
<keyword evidence="5 8" id="KW-0597">Phosphoprotein</keyword>
<dbReference type="Proteomes" id="UP000199520">
    <property type="component" value="Unassembled WGS sequence"/>
</dbReference>
<protein>
    <recommendedName>
        <fullName evidence="3">isochorismatase</fullName>
        <ecNumber evidence="3">3.3.2.1</ecNumber>
    </recommendedName>
</protein>
<dbReference type="Pfam" id="PF00857">
    <property type="entry name" value="Isochorismatase"/>
    <property type="match status" value="1"/>
</dbReference>
<evidence type="ECO:0000256" key="5">
    <source>
        <dbReference type="ARBA" id="ARBA00022553"/>
    </source>
</evidence>
<proteinExistence type="inferred from homology"/>
<dbReference type="GO" id="GO:0008908">
    <property type="term" value="F:isochorismatase activity"/>
    <property type="evidence" value="ECO:0007669"/>
    <property type="project" value="UniProtKB-EC"/>
</dbReference>
<dbReference type="EMBL" id="FOTS01000013">
    <property type="protein sequence ID" value="SFL67628.1"/>
    <property type="molecule type" value="Genomic_DNA"/>
</dbReference>
<dbReference type="STRING" id="1123291.SAMN04490355_101318"/>
<dbReference type="EC" id="3.3.2.1" evidence="3"/>
<comment type="similarity">
    <text evidence="2">Belongs to the isochorismatase family.</text>
</comment>
<evidence type="ECO:0000313" key="11">
    <source>
        <dbReference type="Proteomes" id="UP000199520"/>
    </source>
</evidence>
<dbReference type="Pfam" id="PF00550">
    <property type="entry name" value="PP-binding"/>
    <property type="match status" value="1"/>
</dbReference>
<evidence type="ECO:0000256" key="7">
    <source>
        <dbReference type="ARBA" id="ARBA00048590"/>
    </source>
</evidence>
<comment type="pathway">
    <text evidence="1">Siderophore biosynthesis.</text>
</comment>
<evidence type="ECO:0000256" key="3">
    <source>
        <dbReference type="ARBA" id="ARBA00012100"/>
    </source>
</evidence>
<dbReference type="RefSeq" id="WP_090935394.1">
    <property type="nucleotide sequence ID" value="NZ_FOTS01000013.1"/>
</dbReference>
<dbReference type="PRINTS" id="PR01398">
    <property type="entry name" value="ISCHRISMTASE"/>
</dbReference>
<dbReference type="SUPFAM" id="SSF47336">
    <property type="entry name" value="ACP-like"/>
    <property type="match status" value="1"/>
</dbReference>
<evidence type="ECO:0000256" key="4">
    <source>
        <dbReference type="ARBA" id="ARBA00022450"/>
    </source>
</evidence>
<dbReference type="InterPro" id="IPR036736">
    <property type="entry name" value="ACP-like_sf"/>
</dbReference>
<dbReference type="PANTHER" id="PTHR43540:SF3">
    <property type="entry name" value="ENTEROBACTIN SYNTHASE COMPONENT B"/>
    <property type="match status" value="1"/>
</dbReference>
<dbReference type="SUPFAM" id="SSF52499">
    <property type="entry name" value="Isochorismatase-like hydrolases"/>
    <property type="match status" value="1"/>
</dbReference>
<feature type="modified residue" description="O-(pantetheine 4'-phosphoryl)serine" evidence="8">
    <location>
        <position position="262"/>
    </location>
</feature>